<accession>A0AAD5WHX7</accession>
<keyword evidence="4" id="KW-0040">ANK repeat</keyword>
<dbReference type="PRINTS" id="PR00405">
    <property type="entry name" value="REVINTRACTNG"/>
</dbReference>
<dbReference type="InterPro" id="IPR036770">
    <property type="entry name" value="Ankyrin_rpt-contain_sf"/>
</dbReference>
<dbReference type="SUPFAM" id="SSF57863">
    <property type="entry name" value="ArfGap/RecO-like zinc finger"/>
    <property type="match status" value="1"/>
</dbReference>
<dbReference type="SUPFAM" id="SSF103657">
    <property type="entry name" value="BAR/IMD domain-like"/>
    <property type="match status" value="1"/>
</dbReference>
<evidence type="ECO:0000256" key="2">
    <source>
        <dbReference type="ARBA" id="ARBA00022771"/>
    </source>
</evidence>
<dbReference type="InterPro" id="IPR009286">
    <property type="entry name" value="Ins_P5_2-kin"/>
</dbReference>
<dbReference type="Pfam" id="PF00169">
    <property type="entry name" value="PH"/>
    <property type="match status" value="1"/>
</dbReference>
<evidence type="ECO:0000256" key="3">
    <source>
        <dbReference type="ARBA" id="ARBA00022833"/>
    </source>
</evidence>
<dbReference type="GO" id="GO:0005524">
    <property type="term" value="F:ATP binding"/>
    <property type="evidence" value="ECO:0007669"/>
    <property type="project" value="InterPro"/>
</dbReference>
<dbReference type="Pfam" id="PF01412">
    <property type="entry name" value="ArfGap"/>
    <property type="match status" value="1"/>
</dbReference>
<evidence type="ECO:0000259" key="7">
    <source>
        <dbReference type="PROSITE" id="PS50115"/>
    </source>
</evidence>
<keyword evidence="9" id="KW-1185">Reference proteome</keyword>
<dbReference type="Pfam" id="PF06090">
    <property type="entry name" value="Ins_P5_2-kin"/>
    <property type="match status" value="1"/>
</dbReference>
<feature type="repeat" description="ANK" evidence="4">
    <location>
        <begin position="628"/>
        <end position="660"/>
    </location>
</feature>
<keyword evidence="1" id="KW-0479">Metal-binding</keyword>
<dbReference type="InterPro" id="IPR038508">
    <property type="entry name" value="ArfGAP_dom_sf"/>
</dbReference>
<feature type="domain" description="Arf-GAP" evidence="7">
    <location>
        <begin position="392"/>
        <end position="519"/>
    </location>
</feature>
<dbReference type="AlphaFoldDB" id="A0AAD5WHX7"/>
<dbReference type="SUPFAM" id="SSF48403">
    <property type="entry name" value="Ankyrin repeat"/>
    <property type="match status" value="1"/>
</dbReference>
<dbReference type="FunFam" id="2.30.29.30:FF:000384">
    <property type="entry name" value="Uncharacterized protein, isoform A"/>
    <property type="match status" value="1"/>
</dbReference>
<dbReference type="InterPro" id="IPR037278">
    <property type="entry name" value="ARFGAP/RecO"/>
</dbReference>
<dbReference type="InterPro" id="IPR001164">
    <property type="entry name" value="ArfGAP_dom"/>
</dbReference>
<proteinExistence type="predicted"/>
<dbReference type="GO" id="GO:0005096">
    <property type="term" value="F:GTPase activator activity"/>
    <property type="evidence" value="ECO:0007669"/>
    <property type="project" value="InterPro"/>
</dbReference>
<feature type="domain" description="PH" evidence="6">
    <location>
        <begin position="277"/>
        <end position="375"/>
    </location>
</feature>
<evidence type="ECO:0000256" key="1">
    <source>
        <dbReference type="ARBA" id="ARBA00022723"/>
    </source>
</evidence>
<protein>
    <recommendedName>
        <fullName evidence="10">Inositol-pentakisphosphate 2-kinase</fullName>
    </recommendedName>
</protein>
<organism evidence="8 9">
    <name type="scientific">Parelaphostrongylus tenuis</name>
    <name type="common">Meningeal worm</name>
    <dbReference type="NCBI Taxonomy" id="148309"/>
    <lineage>
        <taxon>Eukaryota</taxon>
        <taxon>Metazoa</taxon>
        <taxon>Ecdysozoa</taxon>
        <taxon>Nematoda</taxon>
        <taxon>Chromadorea</taxon>
        <taxon>Rhabditida</taxon>
        <taxon>Rhabditina</taxon>
        <taxon>Rhabditomorpha</taxon>
        <taxon>Strongyloidea</taxon>
        <taxon>Metastrongylidae</taxon>
        <taxon>Parelaphostrongylus</taxon>
    </lineage>
</organism>
<dbReference type="InterPro" id="IPR027267">
    <property type="entry name" value="AH/BAR_dom_sf"/>
</dbReference>
<comment type="caution">
    <text evidence="8">The sequence shown here is derived from an EMBL/GenBank/DDBJ whole genome shotgun (WGS) entry which is preliminary data.</text>
</comment>
<keyword evidence="3" id="KW-0862">Zinc</keyword>
<dbReference type="SUPFAM" id="SSF50729">
    <property type="entry name" value="PH domain-like"/>
    <property type="match status" value="1"/>
</dbReference>
<dbReference type="Gene3D" id="1.25.40.20">
    <property type="entry name" value="Ankyrin repeat-containing domain"/>
    <property type="match status" value="1"/>
</dbReference>
<evidence type="ECO:0000259" key="6">
    <source>
        <dbReference type="PROSITE" id="PS50003"/>
    </source>
</evidence>
<dbReference type="PROSITE" id="PS50297">
    <property type="entry name" value="ANK_REP_REGION"/>
    <property type="match status" value="1"/>
</dbReference>
<name>A0AAD5WHX7_PARTN</name>
<gene>
    <name evidence="8" type="ORF">KIN20_032796</name>
</gene>
<dbReference type="Pfam" id="PF16746">
    <property type="entry name" value="BAR_3"/>
    <property type="match status" value="1"/>
</dbReference>
<dbReference type="SMART" id="SM00233">
    <property type="entry name" value="PH"/>
    <property type="match status" value="1"/>
</dbReference>
<dbReference type="Gene3D" id="2.30.29.30">
    <property type="entry name" value="Pleckstrin-homology domain (PH domain)/Phosphotyrosine-binding domain (PTB)"/>
    <property type="match status" value="1"/>
</dbReference>
<dbReference type="GO" id="GO:0035299">
    <property type="term" value="F:inositol-1,3,4,5,6-pentakisphosphate 2-kinase activity"/>
    <property type="evidence" value="ECO:0007669"/>
    <property type="project" value="InterPro"/>
</dbReference>
<dbReference type="SMART" id="SM00248">
    <property type="entry name" value="ANK"/>
    <property type="match status" value="3"/>
</dbReference>
<evidence type="ECO:0000256" key="5">
    <source>
        <dbReference type="PROSITE-ProRule" id="PRU00288"/>
    </source>
</evidence>
<sequence>MTAAGLVPRGNQFICPDSIEFTEAIKDSPRFRASLAHHMLYFSRLESRLNEIQKHVASMMEYSKNYVSTFYKLTVSINQLCDESFTGNVLAQTTLHSLSDACGRVVSLAKDFHEQSCMTLYNHINSFLKTDLVRVQEARAHFEAMSTSMDEALSRNAASTRTRPSDAVEGRNTLTAVGACFAHTTLDYVAQINIVHALKDYLIIDALWSFIRESSSYFSRGHAVFDEWTAVDNGAVADSIAALTAKSRLVQRKMQDIHSLVPKEMFQHFSGMSPDPDVMMEGYLYKRSSNAFKTWNRRWFQIKDNKLLYSHRSAESEEPTVMEENLMLCLVRPAPPSVERVGCFELITPTRSHLLQADSESLCNDWMRALQRTILALHESDDVIRPSSTAKSANIRDIRRVPGNERCADCGSDQPKWVSINLGVVLCIECSGVHRSLGVQTSKIRSLTMDSIEPELRDVLLSLGNSQVNAIYLAHLPERDVVPTPASENSSRQYFRSVKAWIKAKYVERRFAISSSERARSSAAIRNEHLARHRVSICGVVGSAVHRSTSLCEMKTCDDKDNHKLSIDVNNILRLKRLSSCGSDPSLRCDVGVECTDWDTVSEASRCGDVLGLLRSLASGADINCDLNGTTALHIATKNGQTAAVEFLLLNGAKINVFDDKLCTPLHLAAAEGNTFITTRLSLQKHISPSGIPRGLCWKVRLNSRLQVCQLLKRGADKSLKNADGVTPLEIAVESKHADIVTLFRVHTMRDEFNEEFNNPMDDTVDSVISDITRRAAIEYFDELVDVSDIESNAMVIDLVDPHDFRSFCFRGEGRANFVISAKHTSSGIRIVWRFTKERKSGLISWKAKSELVNKYMERFISPCFEPRFLVNSKIIEMNIENVHQLAKIPSLPANLKIETFDELQALPSDLSFFPLSSIPRNVMKLSALEMIDATRIPKYLISYIGPTITVEIKPKQGFFQNHASIDLPYCNNCILQFEKCGSEHFEEMYDFCPLDLFSGNLGRMKLALEALLRVPHRNFRLFIDGNLVHSNESLLDPALFTSTLFPSGQGNTDDLITVLCLILAGCDDVRDFSLRNHSVLGQILAAQKTDSIGILRAHQVYRALPASVQKELKNKNRLHVMGFDVLEANDDRALLEKYLLAATMKDCSVMTSLRLVPSSTYHAASSTDDAQMVKLANGLCFAYSVKIVDLDPKTPKNLVNAYGRFMAGVKMIRLESFSRRPCVENI</sequence>
<dbReference type="InterPro" id="IPR045258">
    <property type="entry name" value="ACAP1/2/3-like"/>
</dbReference>
<dbReference type="GO" id="GO:0005737">
    <property type="term" value="C:cytoplasm"/>
    <property type="evidence" value="ECO:0007669"/>
    <property type="project" value="InterPro"/>
</dbReference>
<dbReference type="Pfam" id="PF12796">
    <property type="entry name" value="Ank_2"/>
    <property type="match status" value="1"/>
</dbReference>
<dbReference type="Gene3D" id="1.10.220.150">
    <property type="entry name" value="Arf GTPase activating protein"/>
    <property type="match status" value="1"/>
</dbReference>
<dbReference type="SMART" id="SM00105">
    <property type="entry name" value="ArfGap"/>
    <property type="match status" value="1"/>
</dbReference>
<evidence type="ECO:0008006" key="10">
    <source>
        <dbReference type="Google" id="ProtNLM"/>
    </source>
</evidence>
<dbReference type="PROSITE" id="PS50003">
    <property type="entry name" value="PH_DOMAIN"/>
    <property type="match status" value="1"/>
</dbReference>
<dbReference type="InterPro" id="IPR011993">
    <property type="entry name" value="PH-like_dom_sf"/>
</dbReference>
<dbReference type="Proteomes" id="UP001196413">
    <property type="component" value="Unassembled WGS sequence"/>
</dbReference>
<reference evidence="8" key="1">
    <citation type="submission" date="2021-06" db="EMBL/GenBank/DDBJ databases">
        <title>Parelaphostrongylus tenuis whole genome reference sequence.</title>
        <authorList>
            <person name="Garwood T.J."/>
            <person name="Larsen P.A."/>
            <person name="Fountain-Jones N.M."/>
            <person name="Garbe J.R."/>
            <person name="Macchietto M.G."/>
            <person name="Kania S.A."/>
            <person name="Gerhold R.W."/>
            <person name="Richards J.E."/>
            <person name="Wolf T.M."/>
        </authorList>
    </citation>
    <scope>NUCLEOTIDE SEQUENCE</scope>
    <source>
        <strain evidence="8">MNPRO001-30</strain>
        <tissue evidence="8">Meninges</tissue>
    </source>
</reference>
<dbReference type="PANTHER" id="PTHR23180">
    <property type="entry name" value="CENTAURIN/ARF"/>
    <property type="match status" value="1"/>
</dbReference>
<dbReference type="PANTHER" id="PTHR23180:SF399">
    <property type="entry name" value="BLOWN FUSE, ISOFORM A-RELATED"/>
    <property type="match status" value="1"/>
</dbReference>
<dbReference type="CDD" id="cd13250">
    <property type="entry name" value="PH_ACAP"/>
    <property type="match status" value="1"/>
</dbReference>
<dbReference type="InterPro" id="IPR001849">
    <property type="entry name" value="PH_domain"/>
</dbReference>
<dbReference type="PROSITE" id="PS50088">
    <property type="entry name" value="ANK_REPEAT"/>
    <property type="match status" value="1"/>
</dbReference>
<dbReference type="PROSITE" id="PS50115">
    <property type="entry name" value="ARFGAP"/>
    <property type="match status" value="1"/>
</dbReference>
<dbReference type="EMBL" id="JAHQIW010006885">
    <property type="protein sequence ID" value="KAJ1370957.1"/>
    <property type="molecule type" value="Genomic_DNA"/>
</dbReference>
<evidence type="ECO:0000313" key="8">
    <source>
        <dbReference type="EMBL" id="KAJ1370957.1"/>
    </source>
</evidence>
<evidence type="ECO:0000313" key="9">
    <source>
        <dbReference type="Proteomes" id="UP001196413"/>
    </source>
</evidence>
<dbReference type="InterPro" id="IPR004148">
    <property type="entry name" value="BAR_dom"/>
</dbReference>
<keyword evidence="2 5" id="KW-0863">Zinc-finger</keyword>
<dbReference type="InterPro" id="IPR002110">
    <property type="entry name" value="Ankyrin_rpt"/>
</dbReference>
<evidence type="ECO:0000256" key="4">
    <source>
        <dbReference type="PROSITE-ProRule" id="PRU00023"/>
    </source>
</evidence>
<dbReference type="Gene3D" id="1.20.1270.60">
    <property type="entry name" value="Arfaptin homology (AH) domain/BAR domain"/>
    <property type="match status" value="1"/>
</dbReference>
<dbReference type="GO" id="GO:0008270">
    <property type="term" value="F:zinc ion binding"/>
    <property type="evidence" value="ECO:0007669"/>
    <property type="project" value="UniProtKB-KW"/>
</dbReference>